<gene>
    <name evidence="1" type="ORF">EVAR_81432_1</name>
</gene>
<proteinExistence type="predicted"/>
<protein>
    <submittedName>
        <fullName evidence="1">Uncharacterized protein</fullName>
    </submittedName>
</protein>
<organism evidence="1 2">
    <name type="scientific">Eumeta variegata</name>
    <name type="common">Bagworm moth</name>
    <name type="synonym">Eumeta japonica</name>
    <dbReference type="NCBI Taxonomy" id="151549"/>
    <lineage>
        <taxon>Eukaryota</taxon>
        <taxon>Metazoa</taxon>
        <taxon>Ecdysozoa</taxon>
        <taxon>Arthropoda</taxon>
        <taxon>Hexapoda</taxon>
        <taxon>Insecta</taxon>
        <taxon>Pterygota</taxon>
        <taxon>Neoptera</taxon>
        <taxon>Endopterygota</taxon>
        <taxon>Lepidoptera</taxon>
        <taxon>Glossata</taxon>
        <taxon>Ditrysia</taxon>
        <taxon>Tineoidea</taxon>
        <taxon>Psychidae</taxon>
        <taxon>Oiketicinae</taxon>
        <taxon>Eumeta</taxon>
    </lineage>
</organism>
<dbReference type="AlphaFoldDB" id="A0A4C1VZ58"/>
<keyword evidence="2" id="KW-1185">Reference proteome</keyword>
<comment type="caution">
    <text evidence="1">The sequence shown here is derived from an EMBL/GenBank/DDBJ whole genome shotgun (WGS) entry which is preliminary data.</text>
</comment>
<reference evidence="1 2" key="1">
    <citation type="journal article" date="2019" name="Commun. Biol.">
        <title>The bagworm genome reveals a unique fibroin gene that provides high tensile strength.</title>
        <authorList>
            <person name="Kono N."/>
            <person name="Nakamura H."/>
            <person name="Ohtoshi R."/>
            <person name="Tomita M."/>
            <person name="Numata K."/>
            <person name="Arakawa K."/>
        </authorList>
    </citation>
    <scope>NUCLEOTIDE SEQUENCE [LARGE SCALE GENOMIC DNA]</scope>
</reference>
<name>A0A4C1VZ58_EUMVA</name>
<evidence type="ECO:0000313" key="2">
    <source>
        <dbReference type="Proteomes" id="UP000299102"/>
    </source>
</evidence>
<dbReference type="EMBL" id="BGZK01000447">
    <property type="protein sequence ID" value="GBP44111.1"/>
    <property type="molecule type" value="Genomic_DNA"/>
</dbReference>
<sequence>MHNNTALYDIAKENNRMTHKLRVTRPHAPKLCKDATGNALNAFRPSMADGNSKFKRFLVKRRERRPIRLDRGTRAGAWWESRAGSDLIVAPPAAVLILRLLTRTTRAAIDHV</sequence>
<evidence type="ECO:0000313" key="1">
    <source>
        <dbReference type="EMBL" id="GBP44111.1"/>
    </source>
</evidence>
<dbReference type="Proteomes" id="UP000299102">
    <property type="component" value="Unassembled WGS sequence"/>
</dbReference>
<accession>A0A4C1VZ58</accession>